<evidence type="ECO:0000313" key="1">
    <source>
        <dbReference type="EMBL" id="KAF7081425.1"/>
    </source>
</evidence>
<feature type="non-terminal residue" evidence="1">
    <location>
        <position position="1"/>
    </location>
</feature>
<comment type="caution">
    <text evidence="1">The sequence shown here is derived from an EMBL/GenBank/DDBJ whole genome shotgun (WGS) entry which is preliminary data.</text>
</comment>
<dbReference type="AlphaFoldDB" id="A0A9R1L8D1"/>
<dbReference type="EMBL" id="CM022226">
    <property type="protein sequence ID" value="KAF7081425.1"/>
    <property type="molecule type" value="Genomic_DNA"/>
</dbReference>
<protein>
    <submittedName>
        <fullName evidence="1">Uncharacterized protein</fullName>
    </submittedName>
</protein>
<proteinExistence type="predicted"/>
<reference evidence="1" key="1">
    <citation type="journal article" date="2017" name="Gigascience">
        <title>The first near-complete assembly of the hexaploid bread wheat genome, Triticum aestivum.</title>
        <authorList>
            <person name="Zimin A.V."/>
            <person name="Puiu D."/>
            <person name="Hall R."/>
            <person name="Kingan S."/>
            <person name="Clavijo B.J."/>
            <person name="Salzberg S.L."/>
        </authorList>
    </citation>
    <scope>NUCLEOTIDE SEQUENCE</scope>
    <source>
        <tissue evidence="1">Leaf</tissue>
    </source>
</reference>
<accession>A0A9R1L8D1</accession>
<gene>
    <name evidence="1" type="ORF">CFC21_085364</name>
</gene>
<sequence length="20" mass="2351">VLLSFWAEVHYNSIFPQNGE</sequence>
<reference evidence="1" key="2">
    <citation type="submission" date="2020-03" db="EMBL/GenBank/DDBJ databases">
        <title>The second near-complete assembly of the hexaploid bread wheat (Triticum aestivum) genome.</title>
        <authorList>
            <person name="Zimin A.V."/>
            <person name="Puiu D."/>
            <person name="Shumante A."/>
            <person name="Alonge M."/>
            <person name="Salzberg S.L."/>
        </authorList>
    </citation>
    <scope>NUCLEOTIDE SEQUENCE</scope>
    <source>
        <tissue evidence="1">Leaf</tissue>
    </source>
</reference>
<organism evidence="1">
    <name type="scientific">Triticum aestivum</name>
    <name type="common">Wheat</name>
    <dbReference type="NCBI Taxonomy" id="4565"/>
    <lineage>
        <taxon>Eukaryota</taxon>
        <taxon>Viridiplantae</taxon>
        <taxon>Streptophyta</taxon>
        <taxon>Embryophyta</taxon>
        <taxon>Tracheophyta</taxon>
        <taxon>Spermatophyta</taxon>
        <taxon>Magnoliopsida</taxon>
        <taxon>Liliopsida</taxon>
        <taxon>Poales</taxon>
        <taxon>Poaceae</taxon>
        <taxon>BOP clade</taxon>
        <taxon>Pooideae</taxon>
        <taxon>Triticodae</taxon>
        <taxon>Triticeae</taxon>
        <taxon>Triticinae</taxon>
        <taxon>Triticum</taxon>
    </lineage>
</organism>
<name>A0A9R1L8D1_WHEAT</name>
<dbReference type="OrthoDB" id="415023at2759"/>
<dbReference type="Proteomes" id="UP000815260">
    <property type="component" value="Chromosome 6A"/>
</dbReference>